<dbReference type="EMBL" id="JARYMX010000007">
    <property type="protein sequence ID" value="KAJ9542843.1"/>
    <property type="molecule type" value="Genomic_DNA"/>
</dbReference>
<dbReference type="PANTHER" id="PTHR33116:SF78">
    <property type="entry name" value="OS12G0587133 PROTEIN"/>
    <property type="match status" value="1"/>
</dbReference>
<gene>
    <name evidence="2" type="ORF">OSB04_029349</name>
</gene>
<evidence type="ECO:0000313" key="3">
    <source>
        <dbReference type="Proteomes" id="UP001172457"/>
    </source>
</evidence>
<sequence length="199" mass="22221">MEEACEKGIFEGLQIGIDEVTISHLQYADDVIFFGNWSKVNLKNLIKILECFRLLSGLKINLRKSKLYGVGINEAEVQDWAREMGCEGGALPFIYLGLPVGASMRKIKNWNPVFDKVKKKLGSWKEKWISFGGRLTLVKSVLGSLSLYYLSLFQAPRGVIGYGPPNSNPKSFGPQSRIGKPFPISIAMALLLSVTYWSK</sequence>
<evidence type="ECO:0000259" key="1">
    <source>
        <dbReference type="PROSITE" id="PS50878"/>
    </source>
</evidence>
<dbReference type="PROSITE" id="PS50878">
    <property type="entry name" value="RT_POL"/>
    <property type="match status" value="1"/>
</dbReference>
<keyword evidence="3" id="KW-1185">Reference proteome</keyword>
<protein>
    <recommendedName>
        <fullName evidence="1">Reverse transcriptase domain-containing protein</fullName>
    </recommendedName>
</protein>
<dbReference type="PANTHER" id="PTHR33116">
    <property type="entry name" value="REVERSE TRANSCRIPTASE ZINC-BINDING DOMAIN-CONTAINING PROTEIN-RELATED-RELATED"/>
    <property type="match status" value="1"/>
</dbReference>
<evidence type="ECO:0000313" key="2">
    <source>
        <dbReference type="EMBL" id="KAJ9542843.1"/>
    </source>
</evidence>
<name>A0AA38T279_9ASTR</name>
<feature type="domain" description="Reverse transcriptase" evidence="1">
    <location>
        <begin position="1"/>
        <end position="100"/>
    </location>
</feature>
<reference evidence="2" key="1">
    <citation type="submission" date="2023-03" db="EMBL/GenBank/DDBJ databases">
        <title>Chromosome-scale reference genome and RAD-based genetic map of yellow starthistle (Centaurea solstitialis) reveal putative structural variation and QTLs associated with invader traits.</title>
        <authorList>
            <person name="Reatini B."/>
            <person name="Cang F.A."/>
            <person name="Jiang Q."/>
            <person name="Mckibben M.T.W."/>
            <person name="Barker M.S."/>
            <person name="Rieseberg L.H."/>
            <person name="Dlugosch K.M."/>
        </authorList>
    </citation>
    <scope>NUCLEOTIDE SEQUENCE</scope>
    <source>
        <strain evidence="2">CAN-66</strain>
        <tissue evidence="2">Leaf</tissue>
    </source>
</reference>
<dbReference type="InterPro" id="IPR000477">
    <property type="entry name" value="RT_dom"/>
</dbReference>
<dbReference type="AlphaFoldDB" id="A0AA38T279"/>
<organism evidence="2 3">
    <name type="scientific">Centaurea solstitialis</name>
    <name type="common">yellow star-thistle</name>
    <dbReference type="NCBI Taxonomy" id="347529"/>
    <lineage>
        <taxon>Eukaryota</taxon>
        <taxon>Viridiplantae</taxon>
        <taxon>Streptophyta</taxon>
        <taxon>Embryophyta</taxon>
        <taxon>Tracheophyta</taxon>
        <taxon>Spermatophyta</taxon>
        <taxon>Magnoliopsida</taxon>
        <taxon>eudicotyledons</taxon>
        <taxon>Gunneridae</taxon>
        <taxon>Pentapetalae</taxon>
        <taxon>asterids</taxon>
        <taxon>campanulids</taxon>
        <taxon>Asterales</taxon>
        <taxon>Asteraceae</taxon>
        <taxon>Carduoideae</taxon>
        <taxon>Cardueae</taxon>
        <taxon>Centaureinae</taxon>
        <taxon>Centaurea</taxon>
    </lineage>
</organism>
<accession>A0AA38T279</accession>
<dbReference type="Proteomes" id="UP001172457">
    <property type="component" value="Chromosome 7"/>
</dbReference>
<comment type="caution">
    <text evidence="2">The sequence shown here is derived from an EMBL/GenBank/DDBJ whole genome shotgun (WGS) entry which is preliminary data.</text>
</comment>
<proteinExistence type="predicted"/>